<evidence type="ECO:0000313" key="3">
    <source>
        <dbReference type="Proteomes" id="UP000308489"/>
    </source>
</evidence>
<dbReference type="EC" id="1.5.1.39" evidence="2"/>
<name>A0A4U9RUM3_HATHI</name>
<dbReference type="InterPro" id="IPR050627">
    <property type="entry name" value="Nitroreductase/BluB"/>
</dbReference>
<dbReference type="PANTHER" id="PTHR23026">
    <property type="entry name" value="NADPH NITROREDUCTASE"/>
    <property type="match status" value="1"/>
</dbReference>
<evidence type="ECO:0000313" key="2">
    <source>
        <dbReference type="EMBL" id="VTQ94703.1"/>
    </source>
</evidence>
<accession>A0A4U9RUM3</accession>
<gene>
    <name evidence="2" type="primary">nfrA2</name>
    <name evidence="2" type="ORF">NCTC503_02370</name>
</gene>
<dbReference type="InterPro" id="IPR029479">
    <property type="entry name" value="Nitroreductase"/>
</dbReference>
<proteinExistence type="predicted"/>
<dbReference type="PANTHER" id="PTHR23026:SF123">
    <property type="entry name" value="NAD(P)H NITROREDUCTASE RV3131-RELATED"/>
    <property type="match status" value="1"/>
</dbReference>
<dbReference type="EMBL" id="LR590481">
    <property type="protein sequence ID" value="VTQ94703.1"/>
    <property type="molecule type" value="Genomic_DNA"/>
</dbReference>
<dbReference type="AlphaFoldDB" id="A0A4U9RUM3"/>
<dbReference type="Pfam" id="PF00881">
    <property type="entry name" value="Nitroreductase"/>
    <property type="match status" value="2"/>
</dbReference>
<dbReference type="Gene3D" id="3.40.109.10">
    <property type="entry name" value="NADH Oxidase"/>
    <property type="match status" value="1"/>
</dbReference>
<dbReference type="Proteomes" id="UP000308489">
    <property type="component" value="Chromosome 1"/>
</dbReference>
<dbReference type="SUPFAM" id="SSF55469">
    <property type="entry name" value="FMN-dependent nitroreductase-like"/>
    <property type="match status" value="1"/>
</dbReference>
<dbReference type="KEGG" id="hhw:NCTC503_02370"/>
<feature type="domain" description="Nitroreductase" evidence="1">
    <location>
        <begin position="62"/>
        <end position="145"/>
    </location>
</feature>
<keyword evidence="3" id="KW-1185">Reference proteome</keyword>
<protein>
    <submittedName>
        <fullName evidence="2">Nitroreductase</fullName>
        <ecNumber evidence="2">1.5.1.39</ecNumber>
    </submittedName>
</protein>
<dbReference type="RefSeq" id="WP_138210904.1">
    <property type="nucleotide sequence ID" value="NZ_CBCRUQ010000002.1"/>
</dbReference>
<sequence length="166" mass="19257">MEAIFRRRSIRKYKPIKISEDMLENLLRAGMSAPSAVNQKPWHFIVIEDRTKLDEIATTHPYAKMLYEAPLAICVCANMNLGDFKHYWPQDCSAATENILIEAEHLGLGAVWLGVYPVEDLMEGAKKVLNLPDDIVPFCFISIGYPNEEKKHYDRFDKERIHYNNW</sequence>
<organism evidence="2 3">
    <name type="scientific">Hathewaya histolytica</name>
    <name type="common">Clostridium histolyticum</name>
    <dbReference type="NCBI Taxonomy" id="1498"/>
    <lineage>
        <taxon>Bacteria</taxon>
        <taxon>Bacillati</taxon>
        <taxon>Bacillota</taxon>
        <taxon>Clostridia</taxon>
        <taxon>Eubacteriales</taxon>
        <taxon>Clostridiaceae</taxon>
        <taxon>Hathewaya</taxon>
    </lineage>
</organism>
<reference evidence="2 3" key="1">
    <citation type="submission" date="2019-05" db="EMBL/GenBank/DDBJ databases">
        <authorList>
            <consortium name="Pathogen Informatics"/>
        </authorList>
    </citation>
    <scope>NUCLEOTIDE SEQUENCE [LARGE SCALE GENOMIC DNA]</scope>
    <source>
        <strain evidence="2 3">NCTC503</strain>
    </source>
</reference>
<evidence type="ECO:0000259" key="1">
    <source>
        <dbReference type="Pfam" id="PF00881"/>
    </source>
</evidence>
<dbReference type="CDD" id="cd02150">
    <property type="entry name" value="nitroreductase"/>
    <property type="match status" value="1"/>
</dbReference>
<feature type="domain" description="Nitroreductase" evidence="1">
    <location>
        <begin position="5"/>
        <end position="56"/>
    </location>
</feature>
<dbReference type="GO" id="GO:0008752">
    <property type="term" value="F:FMN reductase [NAD(P)H] activity"/>
    <property type="evidence" value="ECO:0007669"/>
    <property type="project" value="UniProtKB-EC"/>
</dbReference>
<dbReference type="InterPro" id="IPR000415">
    <property type="entry name" value="Nitroreductase-like"/>
</dbReference>
<keyword evidence="2" id="KW-0560">Oxidoreductase</keyword>
<dbReference type="OrthoDB" id="9812105at2"/>